<evidence type="ECO:0000313" key="4">
    <source>
        <dbReference type="EMBL" id="SVB15069.1"/>
    </source>
</evidence>
<dbReference type="PANTHER" id="PTHR42796">
    <property type="entry name" value="FUMARYLACETOACETATE HYDROLASE DOMAIN-CONTAINING PROTEIN 2A-RELATED"/>
    <property type="match status" value="1"/>
</dbReference>
<comment type="similarity">
    <text evidence="1">Belongs to the FAH family.</text>
</comment>
<protein>
    <recommendedName>
        <fullName evidence="3">Fumarylacetoacetase-like C-terminal domain-containing protein</fullName>
    </recommendedName>
</protein>
<organism evidence="4">
    <name type="scientific">marine metagenome</name>
    <dbReference type="NCBI Taxonomy" id="408172"/>
    <lineage>
        <taxon>unclassified sequences</taxon>
        <taxon>metagenomes</taxon>
        <taxon>ecological metagenomes</taxon>
    </lineage>
</organism>
<evidence type="ECO:0000256" key="2">
    <source>
        <dbReference type="ARBA" id="ARBA00022723"/>
    </source>
</evidence>
<dbReference type="Pfam" id="PF01557">
    <property type="entry name" value="FAA_hydrolase"/>
    <property type="match status" value="1"/>
</dbReference>
<proteinExistence type="inferred from homology"/>
<dbReference type="InterPro" id="IPR011234">
    <property type="entry name" value="Fumarylacetoacetase-like_C"/>
</dbReference>
<feature type="domain" description="Fumarylacetoacetase-like C-terminal" evidence="3">
    <location>
        <begin position="137"/>
        <end position="275"/>
    </location>
</feature>
<keyword evidence="2" id="KW-0479">Metal-binding</keyword>
<dbReference type="InterPro" id="IPR036663">
    <property type="entry name" value="Fumarylacetoacetase_C_sf"/>
</dbReference>
<dbReference type="GO" id="GO:0003824">
    <property type="term" value="F:catalytic activity"/>
    <property type="evidence" value="ECO:0007669"/>
    <property type="project" value="InterPro"/>
</dbReference>
<dbReference type="InterPro" id="IPR051121">
    <property type="entry name" value="FAH"/>
</dbReference>
<dbReference type="GO" id="GO:0046872">
    <property type="term" value="F:metal ion binding"/>
    <property type="evidence" value="ECO:0007669"/>
    <property type="project" value="UniProtKB-KW"/>
</dbReference>
<evidence type="ECO:0000259" key="3">
    <source>
        <dbReference type="Pfam" id="PF01557"/>
    </source>
</evidence>
<accession>A0A382BN66</accession>
<sequence>MITKSVFALALIAVLVFPACPVLLARDRVSVEPFKVGTFAINHAPRVGLVMRNDQLIVDLAAANQAIELMPHYSRISMPGDMLGFIAQYEYGLKFRSYEIVNWLVQENLLDHSNRPSFVHPLSSVDILAPIQYPSKIMNAAVNFYTHACEGCGAEALAARTKERRENRGVPYLFLKPTRGAVIGDGDDIIMPFGRDRIEWEVEMAIVFGRSGKYISASRAYDHVFGYMVAMDISDRGGRPPGGFDAGIDWFVGKGHDTFAPQGPWIVPKEFYGDPMKRLH</sequence>
<dbReference type="EMBL" id="UINC01030526">
    <property type="protein sequence ID" value="SVB15069.1"/>
    <property type="molecule type" value="Genomic_DNA"/>
</dbReference>
<gene>
    <name evidence="4" type="ORF">METZ01_LOCUS167923</name>
</gene>
<name>A0A382BN66_9ZZZZ</name>
<dbReference type="SUPFAM" id="SSF56529">
    <property type="entry name" value="FAH"/>
    <property type="match status" value="1"/>
</dbReference>
<dbReference type="AlphaFoldDB" id="A0A382BN66"/>
<evidence type="ECO:0000256" key="1">
    <source>
        <dbReference type="ARBA" id="ARBA00010211"/>
    </source>
</evidence>
<dbReference type="PANTHER" id="PTHR42796:SF4">
    <property type="entry name" value="FUMARYLACETOACETATE HYDROLASE DOMAIN-CONTAINING PROTEIN 2A"/>
    <property type="match status" value="1"/>
</dbReference>
<reference evidence="4" key="1">
    <citation type="submission" date="2018-05" db="EMBL/GenBank/DDBJ databases">
        <authorList>
            <person name="Lanie J.A."/>
            <person name="Ng W.-L."/>
            <person name="Kazmierczak K.M."/>
            <person name="Andrzejewski T.M."/>
            <person name="Davidsen T.M."/>
            <person name="Wayne K.J."/>
            <person name="Tettelin H."/>
            <person name="Glass J.I."/>
            <person name="Rusch D."/>
            <person name="Podicherti R."/>
            <person name="Tsui H.-C.T."/>
            <person name="Winkler M.E."/>
        </authorList>
    </citation>
    <scope>NUCLEOTIDE SEQUENCE</scope>
</reference>
<dbReference type="Gene3D" id="3.90.850.10">
    <property type="entry name" value="Fumarylacetoacetase-like, C-terminal domain"/>
    <property type="match status" value="1"/>
</dbReference>
<dbReference type="GO" id="GO:0044281">
    <property type="term" value="P:small molecule metabolic process"/>
    <property type="evidence" value="ECO:0007669"/>
    <property type="project" value="UniProtKB-ARBA"/>
</dbReference>
<feature type="non-terminal residue" evidence="4">
    <location>
        <position position="280"/>
    </location>
</feature>